<dbReference type="STRING" id="1121455.SAMN02745728_00277"/>
<feature type="region of interest" description="Disordered" evidence="1">
    <location>
        <begin position="1"/>
        <end position="20"/>
    </location>
</feature>
<evidence type="ECO:0000256" key="1">
    <source>
        <dbReference type="SAM" id="MobiDB-lite"/>
    </source>
</evidence>
<dbReference type="InterPro" id="IPR010787">
    <property type="entry name" value="DUF1385"/>
</dbReference>
<keyword evidence="2" id="KW-0472">Membrane</keyword>
<dbReference type="EMBL" id="FRDI01000002">
    <property type="protein sequence ID" value="SHN50704.1"/>
    <property type="molecule type" value="Genomic_DNA"/>
</dbReference>
<evidence type="ECO:0000313" key="4">
    <source>
        <dbReference type="Proteomes" id="UP000186469"/>
    </source>
</evidence>
<evidence type="ECO:0000256" key="2">
    <source>
        <dbReference type="SAM" id="Phobius"/>
    </source>
</evidence>
<keyword evidence="4" id="KW-1185">Reference proteome</keyword>
<dbReference type="Proteomes" id="UP000186469">
    <property type="component" value="Unassembled WGS sequence"/>
</dbReference>
<gene>
    <name evidence="3" type="ORF">SAMN02745728_00277</name>
</gene>
<feature type="transmembrane region" description="Helical" evidence="2">
    <location>
        <begin position="159"/>
        <end position="179"/>
    </location>
</feature>
<sequence>MNHNSSCNNEQNQTTSSDSTLKCNATESLAVGGQALMEGIMLRHGSRLALAVRKPNGEIISKVIPWYSLTSSPLLKKPFLRGFPTLVETLINGIRALNMSATVAVEDDAQELTPWHLALTLIISIGMALLLFVVIPHVLTIGINNAGLSSGVENLSFHIWDGLFKMSMFVGYIAAISFVPDIRRVFQFHGAEHKIINAYETGANVTAASAANFSRLHPRCGTTFLLFVISISILLHVIFVPSLMHFWTPENAILKHSVIILVKLILIVPISSCAYELIRFAAKMNNSLLTKILQAPGLLLQKMTTKEPDQSQLEVAVVALYEVLGPIPPNFVTPPAYSNWE</sequence>
<accession>A0A1M7RX44</accession>
<feature type="transmembrane region" description="Helical" evidence="2">
    <location>
        <begin position="117"/>
        <end position="139"/>
    </location>
</feature>
<dbReference type="AlphaFoldDB" id="A0A1M7RX44"/>
<feature type="transmembrane region" description="Helical" evidence="2">
    <location>
        <begin position="224"/>
        <end position="247"/>
    </location>
</feature>
<protein>
    <submittedName>
        <fullName evidence="3">Uncharacterized conserved protein YqhQ</fullName>
    </submittedName>
</protein>
<organism evidence="3 4">
    <name type="scientific">Desulfovibrio litoralis DSM 11393</name>
    <dbReference type="NCBI Taxonomy" id="1121455"/>
    <lineage>
        <taxon>Bacteria</taxon>
        <taxon>Pseudomonadati</taxon>
        <taxon>Thermodesulfobacteriota</taxon>
        <taxon>Desulfovibrionia</taxon>
        <taxon>Desulfovibrionales</taxon>
        <taxon>Desulfovibrionaceae</taxon>
        <taxon>Desulfovibrio</taxon>
    </lineage>
</organism>
<feature type="transmembrane region" description="Helical" evidence="2">
    <location>
        <begin position="253"/>
        <end position="278"/>
    </location>
</feature>
<reference evidence="3 4" key="1">
    <citation type="submission" date="2016-12" db="EMBL/GenBank/DDBJ databases">
        <authorList>
            <person name="Song W.-J."/>
            <person name="Kurnit D.M."/>
        </authorList>
    </citation>
    <scope>NUCLEOTIDE SEQUENCE [LARGE SCALE GENOMIC DNA]</scope>
    <source>
        <strain evidence="3 4">DSM 11393</strain>
    </source>
</reference>
<evidence type="ECO:0000313" key="3">
    <source>
        <dbReference type="EMBL" id="SHN50704.1"/>
    </source>
</evidence>
<dbReference type="Pfam" id="PF07136">
    <property type="entry name" value="DUF1385"/>
    <property type="match status" value="1"/>
</dbReference>
<dbReference type="PANTHER" id="PTHR42867:SF1">
    <property type="entry name" value="MEMBRANE PROTEIN-RELATED"/>
    <property type="match status" value="1"/>
</dbReference>
<name>A0A1M7RX44_9BACT</name>
<keyword evidence="2" id="KW-0812">Transmembrane</keyword>
<dbReference type="PANTHER" id="PTHR42867">
    <property type="entry name" value="MEMBRANE PROTEIN-RELATED"/>
    <property type="match status" value="1"/>
</dbReference>
<proteinExistence type="predicted"/>
<keyword evidence="2" id="KW-1133">Transmembrane helix</keyword>